<organism evidence="1">
    <name type="scientific">freshwater metagenome</name>
    <dbReference type="NCBI Taxonomy" id="449393"/>
    <lineage>
        <taxon>unclassified sequences</taxon>
        <taxon>metagenomes</taxon>
        <taxon>ecological metagenomes</taxon>
    </lineage>
</organism>
<reference evidence="1" key="1">
    <citation type="submission" date="2020-05" db="EMBL/GenBank/DDBJ databases">
        <authorList>
            <person name="Chiriac C."/>
            <person name="Salcher M."/>
            <person name="Ghai R."/>
            <person name="Kavagutti S V."/>
        </authorList>
    </citation>
    <scope>NUCLEOTIDE SEQUENCE</scope>
</reference>
<proteinExistence type="predicted"/>
<evidence type="ECO:0000313" key="1">
    <source>
        <dbReference type="EMBL" id="CAB4860301.1"/>
    </source>
</evidence>
<protein>
    <submittedName>
        <fullName evidence="1">Unannotated protein</fullName>
    </submittedName>
</protein>
<accession>A0A6J7CR24</accession>
<name>A0A6J7CR24_9ZZZZ</name>
<gene>
    <name evidence="1" type="ORF">UFOPK3364_00210</name>
</gene>
<sequence length="53" mass="5763">MPTQTCVIGDSGLDVSFGGAQIRLSHLNLCEALVEFFLVRRQFDASIGEVHPS</sequence>
<dbReference type="AlphaFoldDB" id="A0A6J7CR24"/>
<dbReference type="EMBL" id="CAFBLO010000010">
    <property type="protein sequence ID" value="CAB4860301.1"/>
    <property type="molecule type" value="Genomic_DNA"/>
</dbReference>